<reference evidence="1 2" key="1">
    <citation type="journal article" date="2014" name="PLoS Genet.">
        <title>The Genome of Spironucleus salmonicida Highlights a Fish Pathogen Adapted to Fluctuating Environments.</title>
        <authorList>
            <person name="Xu F."/>
            <person name="Jerlstrom-Hultqvist J."/>
            <person name="Einarsson E."/>
            <person name="Astvaldsson A."/>
            <person name="Svard S.G."/>
            <person name="Andersson J.O."/>
        </authorList>
    </citation>
    <scope>NUCLEOTIDE SEQUENCE</scope>
    <source>
        <strain evidence="2">ATCC 50377</strain>
    </source>
</reference>
<dbReference type="AlphaFoldDB" id="V6LS82"/>
<gene>
    <name evidence="1" type="ORF">SS50377_12420</name>
    <name evidence="2" type="ORF">SS50377_26924</name>
</gene>
<name>V6LS82_9EUKA</name>
<evidence type="ECO:0000313" key="1">
    <source>
        <dbReference type="EMBL" id="EST47435.1"/>
    </source>
</evidence>
<sequence>MPAPRLIYLQKKFQTPIYSQDYIDQLVLQNFPTVNTINWENFYNTSISLEHAIIFCQYRYSDKIIMNFYNESVSRELLQISIATAQHTKSKNTELIQFLQQIIITSLSQEDFIVQGQQLCYFYLQKFESNIQIQNTLFESLKFSHQGLASLSISCDKNTLANLVTENQILSIIPFLQQDIFSEALDLVATISFRRSNLDIIFNTPIFFIISQFADNDIGLYLWLISNSVKDYKYLFTEKVIQLILKGLESTDIKIITYAAICLEEMSCYLDQFLQEFLEDNDVVDNVWICMTRNLNNVTIIIHLLGFIKGLILEQFLTLEDILEHLQGVQSAGDRQMMLVSDLINECMC</sequence>
<dbReference type="VEuPathDB" id="GiardiaDB:SS50377_26924"/>
<accession>V6LS82</accession>
<keyword evidence="3" id="KW-1185">Reference proteome</keyword>
<dbReference type="Proteomes" id="UP000018208">
    <property type="component" value="Unassembled WGS sequence"/>
</dbReference>
<protein>
    <submittedName>
        <fullName evidence="1">Uncharacterized protein</fullName>
    </submittedName>
</protein>
<evidence type="ECO:0000313" key="2">
    <source>
        <dbReference type="EMBL" id="KAH0570638.1"/>
    </source>
</evidence>
<dbReference type="EMBL" id="KI546040">
    <property type="protein sequence ID" value="EST47435.1"/>
    <property type="molecule type" value="Genomic_DNA"/>
</dbReference>
<organism evidence="1">
    <name type="scientific">Spironucleus salmonicida</name>
    <dbReference type="NCBI Taxonomy" id="348837"/>
    <lineage>
        <taxon>Eukaryota</taxon>
        <taxon>Metamonada</taxon>
        <taxon>Diplomonadida</taxon>
        <taxon>Hexamitidae</taxon>
        <taxon>Hexamitinae</taxon>
        <taxon>Spironucleus</taxon>
    </lineage>
</organism>
<dbReference type="EMBL" id="AUWU02000007">
    <property type="protein sequence ID" value="KAH0570638.1"/>
    <property type="molecule type" value="Genomic_DNA"/>
</dbReference>
<reference evidence="2" key="2">
    <citation type="submission" date="2020-12" db="EMBL/GenBank/DDBJ databases">
        <title>New Spironucleus salmonicida genome in near-complete chromosomes.</title>
        <authorList>
            <person name="Xu F."/>
            <person name="Kurt Z."/>
            <person name="Jimenez-Gonzalez A."/>
            <person name="Astvaldsson A."/>
            <person name="Andersson J.O."/>
            <person name="Svard S.G."/>
        </authorList>
    </citation>
    <scope>NUCLEOTIDE SEQUENCE</scope>
    <source>
        <strain evidence="2">ATCC 50377</strain>
    </source>
</reference>
<proteinExistence type="predicted"/>
<evidence type="ECO:0000313" key="3">
    <source>
        <dbReference type="Proteomes" id="UP000018208"/>
    </source>
</evidence>